<comment type="caution">
    <text evidence="3">The sequence shown here is derived from an EMBL/GenBank/DDBJ whole genome shotgun (WGS) entry which is preliminary data.</text>
</comment>
<feature type="coiled-coil region" evidence="1">
    <location>
        <begin position="216"/>
        <end position="264"/>
    </location>
</feature>
<dbReference type="EMBL" id="CAWUPB010001173">
    <property type="protein sequence ID" value="CAK7349193.1"/>
    <property type="molecule type" value="Genomic_DNA"/>
</dbReference>
<evidence type="ECO:0000256" key="1">
    <source>
        <dbReference type="SAM" id="Coils"/>
    </source>
</evidence>
<dbReference type="AlphaFoldDB" id="A0AAV1SG08"/>
<feature type="compositionally biased region" description="Polar residues" evidence="2">
    <location>
        <begin position="313"/>
        <end position="326"/>
    </location>
</feature>
<gene>
    <name evidence="3" type="ORF">DCAF_LOCUS21904</name>
</gene>
<evidence type="ECO:0000256" key="2">
    <source>
        <dbReference type="SAM" id="MobiDB-lite"/>
    </source>
</evidence>
<dbReference type="Proteomes" id="UP001314170">
    <property type="component" value="Unassembled WGS sequence"/>
</dbReference>
<evidence type="ECO:0000313" key="3">
    <source>
        <dbReference type="EMBL" id="CAK7349193.1"/>
    </source>
</evidence>
<keyword evidence="1" id="KW-0175">Coiled coil</keyword>
<feature type="compositionally biased region" description="Basic and acidic residues" evidence="2">
    <location>
        <begin position="353"/>
        <end position="365"/>
    </location>
</feature>
<sequence length="365" mass="41488">MKNKKQLIQNEEKELLPVVIDYQPNVSSPSPRTVLNAILEESRNSSQNNLIGFENMPSNDTAKLSSKLQGSSSSSGPGSTSDKENSIMEETNDADMLDSFFKCLDINKTVPLDFEQSQKATKQNAVQTNEALTQIISEIIIPNSKSEQITSDPHKELGKVLDPEMLAEIAKHDPKMAERIVTNWMSALEARDKEELSAFMLEHMTESSLAESVSLSAYFEREIRCLEDEKTKMQEQIEMTLQEIHMQEAMNNEMREEIQRLKMLWQKTPHCGRMFNSMNGCEGHNLPAADASLDTTKYGDNDADEYFDEYEVGQSSESQKIQQQYPLQVYYQGQDKDEQSQGQEPCIVDPNTEESRIEEEQSDKD</sequence>
<feature type="compositionally biased region" description="Polar residues" evidence="2">
    <location>
        <begin position="48"/>
        <end position="64"/>
    </location>
</feature>
<feature type="compositionally biased region" description="Low complexity" evidence="2">
    <location>
        <begin position="65"/>
        <end position="80"/>
    </location>
</feature>
<name>A0AAV1SG08_9ROSI</name>
<feature type="region of interest" description="Disordered" evidence="2">
    <location>
        <begin position="313"/>
        <end position="365"/>
    </location>
</feature>
<keyword evidence="4" id="KW-1185">Reference proteome</keyword>
<dbReference type="GO" id="GO:0005634">
    <property type="term" value="C:nucleus"/>
    <property type="evidence" value="ECO:0007669"/>
    <property type="project" value="TreeGrafter"/>
</dbReference>
<dbReference type="GO" id="GO:0003700">
    <property type="term" value="F:DNA-binding transcription factor activity"/>
    <property type="evidence" value="ECO:0007669"/>
    <property type="project" value="TreeGrafter"/>
</dbReference>
<dbReference type="PANTHER" id="PTHR13690:SF124">
    <property type="entry name" value="TRANSCRIPTION FACTOR RF2A"/>
    <property type="match status" value="1"/>
</dbReference>
<proteinExistence type="predicted"/>
<dbReference type="PANTHER" id="PTHR13690">
    <property type="entry name" value="TRANSCRIPTION FACTOR POSF21-RELATED"/>
    <property type="match status" value="1"/>
</dbReference>
<protein>
    <submittedName>
        <fullName evidence="3">Uncharacterized protein</fullName>
    </submittedName>
</protein>
<organism evidence="3 4">
    <name type="scientific">Dovyalis caffra</name>
    <dbReference type="NCBI Taxonomy" id="77055"/>
    <lineage>
        <taxon>Eukaryota</taxon>
        <taxon>Viridiplantae</taxon>
        <taxon>Streptophyta</taxon>
        <taxon>Embryophyta</taxon>
        <taxon>Tracheophyta</taxon>
        <taxon>Spermatophyta</taxon>
        <taxon>Magnoliopsida</taxon>
        <taxon>eudicotyledons</taxon>
        <taxon>Gunneridae</taxon>
        <taxon>Pentapetalae</taxon>
        <taxon>rosids</taxon>
        <taxon>fabids</taxon>
        <taxon>Malpighiales</taxon>
        <taxon>Salicaceae</taxon>
        <taxon>Flacourtieae</taxon>
        <taxon>Dovyalis</taxon>
    </lineage>
</organism>
<evidence type="ECO:0000313" key="4">
    <source>
        <dbReference type="Proteomes" id="UP001314170"/>
    </source>
</evidence>
<accession>A0AAV1SG08</accession>
<reference evidence="3 4" key="1">
    <citation type="submission" date="2024-01" db="EMBL/GenBank/DDBJ databases">
        <authorList>
            <person name="Waweru B."/>
        </authorList>
    </citation>
    <scope>NUCLEOTIDE SEQUENCE [LARGE SCALE GENOMIC DNA]</scope>
</reference>
<feature type="region of interest" description="Disordered" evidence="2">
    <location>
        <begin position="48"/>
        <end position="85"/>
    </location>
</feature>